<reference evidence="3" key="1">
    <citation type="journal article" date="2015" name="Nat. Genet.">
        <title>The pineapple genome and the evolution of CAM photosynthesis.</title>
        <authorList>
            <person name="Ming R."/>
            <person name="VanBuren R."/>
            <person name="Wai C.M."/>
            <person name="Tang H."/>
            <person name="Schatz M.C."/>
            <person name="Bowers J.E."/>
            <person name="Lyons E."/>
            <person name="Wang M.L."/>
            <person name="Chen J."/>
            <person name="Biggers E."/>
            <person name="Zhang J."/>
            <person name="Huang L."/>
            <person name="Zhang L."/>
            <person name="Miao W."/>
            <person name="Zhang J."/>
            <person name="Ye Z."/>
            <person name="Miao C."/>
            <person name="Lin Z."/>
            <person name="Wang H."/>
            <person name="Zhou H."/>
            <person name="Yim W.C."/>
            <person name="Priest H.D."/>
            <person name="Zheng C."/>
            <person name="Woodhouse M."/>
            <person name="Edger P.P."/>
            <person name="Guyot R."/>
            <person name="Guo H.B."/>
            <person name="Guo H."/>
            <person name="Zheng G."/>
            <person name="Singh R."/>
            <person name="Sharma A."/>
            <person name="Min X."/>
            <person name="Zheng Y."/>
            <person name="Lee H."/>
            <person name="Gurtowski J."/>
            <person name="Sedlazeck F.J."/>
            <person name="Harkess A."/>
            <person name="McKain M.R."/>
            <person name="Liao Z."/>
            <person name="Fang J."/>
            <person name="Liu J."/>
            <person name="Zhang X."/>
            <person name="Zhang Q."/>
            <person name="Hu W."/>
            <person name="Qin Y."/>
            <person name="Wang K."/>
            <person name="Chen L.Y."/>
            <person name="Shirley N."/>
            <person name="Lin Y.R."/>
            <person name="Liu L.Y."/>
            <person name="Hernandez A.G."/>
            <person name="Wright C.L."/>
            <person name="Bulone V."/>
            <person name="Tuskan G.A."/>
            <person name="Heath K."/>
            <person name="Zee F."/>
            <person name="Moore P.H."/>
            <person name="Sunkar R."/>
            <person name="Leebens-Mack J.H."/>
            <person name="Mockler T."/>
            <person name="Bennetzen J.L."/>
            <person name="Freeling M."/>
            <person name="Sankoff D."/>
            <person name="Paterson A.H."/>
            <person name="Zhu X."/>
            <person name="Yang X."/>
            <person name="Smith J.A."/>
            <person name="Cushman J.C."/>
            <person name="Paull R.E."/>
            <person name="Yu Q."/>
        </authorList>
    </citation>
    <scope>NUCLEOTIDE SEQUENCE [LARGE SCALE GENOMIC DNA]</scope>
    <source>
        <strain evidence="3">cv. F153</strain>
    </source>
</reference>
<evidence type="ECO:0000313" key="4">
    <source>
        <dbReference type="RefSeq" id="XP_020098839.1"/>
    </source>
</evidence>
<feature type="region of interest" description="Disordered" evidence="1">
    <location>
        <begin position="59"/>
        <end position="126"/>
    </location>
</feature>
<accession>A0A6P5FSB3</accession>
<evidence type="ECO:0000259" key="2">
    <source>
        <dbReference type="Pfam" id="PF24747"/>
    </source>
</evidence>
<dbReference type="Proteomes" id="UP000515123">
    <property type="component" value="Linkage group 1"/>
</dbReference>
<feature type="compositionally biased region" description="Low complexity" evidence="1">
    <location>
        <begin position="93"/>
        <end position="110"/>
    </location>
</feature>
<feature type="region of interest" description="Disordered" evidence="1">
    <location>
        <begin position="158"/>
        <end position="177"/>
    </location>
</feature>
<dbReference type="OrthoDB" id="1930194at2759"/>
<dbReference type="PANTHER" id="PTHR33177:SF41">
    <property type="entry name" value="OS05G0442000 PROTEIN"/>
    <property type="match status" value="1"/>
</dbReference>
<dbReference type="AlphaFoldDB" id="A0A6P5FSB3"/>
<name>A0A6P5FSB3_ANACO</name>
<organism evidence="3 4">
    <name type="scientific">Ananas comosus</name>
    <name type="common">Pineapple</name>
    <name type="synonym">Ananas ananas</name>
    <dbReference type="NCBI Taxonomy" id="4615"/>
    <lineage>
        <taxon>Eukaryota</taxon>
        <taxon>Viridiplantae</taxon>
        <taxon>Streptophyta</taxon>
        <taxon>Embryophyta</taxon>
        <taxon>Tracheophyta</taxon>
        <taxon>Spermatophyta</taxon>
        <taxon>Magnoliopsida</taxon>
        <taxon>Liliopsida</taxon>
        <taxon>Poales</taxon>
        <taxon>Bromeliaceae</taxon>
        <taxon>Bromelioideae</taxon>
        <taxon>Ananas</taxon>
    </lineage>
</organism>
<reference evidence="4" key="2">
    <citation type="submission" date="2025-08" db="UniProtKB">
        <authorList>
            <consortium name="RefSeq"/>
        </authorList>
    </citation>
    <scope>IDENTIFICATION</scope>
    <source>
        <tissue evidence="4">Leaf</tissue>
    </source>
</reference>
<feature type="compositionally biased region" description="Low complexity" evidence="1">
    <location>
        <begin position="164"/>
        <end position="177"/>
    </location>
</feature>
<dbReference type="InterPro" id="IPR055281">
    <property type="entry name" value="GIR1-2/SIED1"/>
</dbReference>
<proteinExistence type="predicted"/>
<dbReference type="GeneID" id="109717428"/>
<sequence length="177" mass="18841">MAGNDLASAVDLGVDKASCSSYPLPNFPSHTTRRSCSSLLSLSSSSSFPTSLSLSLSTISKSEMRRSNRKSTNVELRFNVPRQRAGEEEEEGGSSSASASVSPPSSCVSSEEGEQKRSESPEAAPPMVVVGCPRCLMYVMLSEDEPKCPKCKSTVLLDFHHGGSNNNNNNSSKSKKS</sequence>
<evidence type="ECO:0000256" key="1">
    <source>
        <dbReference type="SAM" id="MobiDB-lite"/>
    </source>
</evidence>
<evidence type="ECO:0000313" key="3">
    <source>
        <dbReference type="Proteomes" id="UP000515123"/>
    </source>
</evidence>
<keyword evidence="3" id="KW-1185">Reference proteome</keyword>
<dbReference type="PANTHER" id="PTHR33177">
    <property type="entry name" value="PUTATIVE-RELATED"/>
    <property type="match status" value="1"/>
</dbReference>
<dbReference type="RefSeq" id="XP_020098839.1">
    <property type="nucleotide sequence ID" value="XM_020243250.1"/>
</dbReference>
<dbReference type="InterPro" id="IPR056440">
    <property type="entry name" value="Zn-ribbon_GIR1"/>
</dbReference>
<gene>
    <name evidence="4" type="primary">LOC109717428</name>
</gene>
<protein>
    <submittedName>
        <fullName evidence="4">Uncharacterized protein LOC109717428</fullName>
    </submittedName>
</protein>
<dbReference type="Pfam" id="PF24747">
    <property type="entry name" value="Zn-ribbon_GIR1"/>
    <property type="match status" value="1"/>
</dbReference>
<feature type="domain" description="GIR1-like zinc ribbon" evidence="2">
    <location>
        <begin position="127"/>
        <end position="161"/>
    </location>
</feature>